<name>K1X1S5_MARBU</name>
<evidence type="ECO:0000256" key="5">
    <source>
        <dbReference type="ARBA" id="ARBA00022737"/>
    </source>
</evidence>
<evidence type="ECO:0000256" key="4">
    <source>
        <dbReference type="ARBA" id="ARBA00022692"/>
    </source>
</evidence>
<dbReference type="OMA" id="TTVWKHE"/>
<dbReference type="Pfam" id="PF00153">
    <property type="entry name" value="Mito_carr"/>
    <property type="match status" value="3"/>
</dbReference>
<keyword evidence="8 9" id="KW-0472">Membrane</keyword>
<dbReference type="eggNOG" id="KOG0764">
    <property type="taxonomic scope" value="Eukaryota"/>
</dbReference>
<dbReference type="PANTHER" id="PTHR45683">
    <property type="entry name" value="MITOCHONDRIAL NICOTINAMIDE ADENINE DINUCLEOTIDE TRANSPORTER 1-RELATED-RELATED"/>
    <property type="match status" value="1"/>
</dbReference>
<evidence type="ECO:0000256" key="2">
    <source>
        <dbReference type="ARBA" id="ARBA00006375"/>
    </source>
</evidence>
<dbReference type="KEGG" id="mbe:MBM_03209"/>
<dbReference type="Gene3D" id="1.50.40.10">
    <property type="entry name" value="Mitochondrial carrier domain"/>
    <property type="match status" value="1"/>
</dbReference>
<keyword evidence="6" id="KW-0999">Mitochondrion inner membrane</keyword>
<feature type="repeat" description="Solcar" evidence="9">
    <location>
        <begin position="116"/>
        <end position="203"/>
    </location>
</feature>
<dbReference type="OrthoDB" id="428293at2759"/>
<evidence type="ECO:0000313" key="11">
    <source>
        <dbReference type="EMBL" id="EKD18967.1"/>
    </source>
</evidence>
<evidence type="ECO:0000313" key="12">
    <source>
        <dbReference type="Proteomes" id="UP000006753"/>
    </source>
</evidence>
<dbReference type="InterPro" id="IPR018108">
    <property type="entry name" value="MCP_transmembrane"/>
</dbReference>
<keyword evidence="6" id="KW-0496">Mitochondrion</keyword>
<comment type="subcellular location">
    <subcellularLocation>
        <location evidence="1">Membrane</location>
        <topology evidence="1">Multi-pass membrane protein</topology>
    </subcellularLocation>
</comment>
<keyword evidence="7" id="KW-1133">Transmembrane helix</keyword>
<dbReference type="PROSITE" id="PS50920">
    <property type="entry name" value="SOLCAR"/>
    <property type="match status" value="3"/>
</dbReference>
<evidence type="ECO:0000256" key="10">
    <source>
        <dbReference type="RuleBase" id="RU000488"/>
    </source>
</evidence>
<accession>K1X1S5</accession>
<evidence type="ECO:0000256" key="7">
    <source>
        <dbReference type="ARBA" id="ARBA00022989"/>
    </source>
</evidence>
<gene>
    <name evidence="11" type="ORF">MBM_03209</name>
</gene>
<dbReference type="EMBL" id="JH921432">
    <property type="protein sequence ID" value="EKD18967.1"/>
    <property type="molecule type" value="Genomic_DNA"/>
</dbReference>
<feature type="repeat" description="Solcar" evidence="9">
    <location>
        <begin position="8"/>
        <end position="88"/>
    </location>
</feature>
<dbReference type="InParanoid" id="K1X1S5"/>
<dbReference type="GO" id="GO:0016020">
    <property type="term" value="C:membrane"/>
    <property type="evidence" value="ECO:0007669"/>
    <property type="project" value="UniProtKB-SubCell"/>
</dbReference>
<comment type="similarity">
    <text evidence="2 10">Belongs to the mitochondrial carrier (TC 2.A.29) family.</text>
</comment>
<evidence type="ECO:0008006" key="13">
    <source>
        <dbReference type="Google" id="ProtNLM"/>
    </source>
</evidence>
<proteinExistence type="inferred from homology"/>
<evidence type="ECO:0000256" key="3">
    <source>
        <dbReference type="ARBA" id="ARBA00022448"/>
    </source>
</evidence>
<keyword evidence="12" id="KW-1185">Reference proteome</keyword>
<reference evidence="11 12" key="1">
    <citation type="journal article" date="2012" name="BMC Genomics">
        <title>Sequencing the genome of Marssonina brunnea reveals fungus-poplar co-evolution.</title>
        <authorList>
            <person name="Zhu S."/>
            <person name="Cao Y.-Z."/>
            <person name="Jiang C."/>
            <person name="Tan B.-Y."/>
            <person name="Wang Z."/>
            <person name="Feng S."/>
            <person name="Zhang L."/>
            <person name="Su X.-H."/>
            <person name="Brejova B."/>
            <person name="Vinar T."/>
            <person name="Xu M."/>
            <person name="Wang M.-X."/>
            <person name="Zhang S.-G."/>
            <person name="Huang M.-R."/>
            <person name="Wu R."/>
            <person name="Zhou Y."/>
        </authorList>
    </citation>
    <scope>NUCLEOTIDE SEQUENCE [LARGE SCALE GENOMIC DNA]</scope>
    <source>
        <strain evidence="11 12">MB_m1</strain>
    </source>
</reference>
<keyword evidence="4 9" id="KW-0812">Transmembrane</keyword>
<dbReference type="FunCoup" id="K1X1S5">
    <property type="interactions" value="81"/>
</dbReference>
<evidence type="ECO:0000256" key="8">
    <source>
        <dbReference type="ARBA" id="ARBA00023136"/>
    </source>
</evidence>
<dbReference type="Proteomes" id="UP000006753">
    <property type="component" value="Unassembled WGS sequence"/>
</dbReference>
<dbReference type="InterPro" id="IPR023395">
    <property type="entry name" value="MCP_dom_sf"/>
</dbReference>
<feature type="repeat" description="Solcar" evidence="9">
    <location>
        <begin position="217"/>
        <end position="300"/>
    </location>
</feature>
<organism evidence="11 12">
    <name type="scientific">Marssonina brunnea f. sp. multigermtubi (strain MB_m1)</name>
    <name type="common">Marssonina leaf spot fungus</name>
    <dbReference type="NCBI Taxonomy" id="1072389"/>
    <lineage>
        <taxon>Eukaryota</taxon>
        <taxon>Fungi</taxon>
        <taxon>Dikarya</taxon>
        <taxon>Ascomycota</taxon>
        <taxon>Pezizomycotina</taxon>
        <taxon>Leotiomycetes</taxon>
        <taxon>Helotiales</taxon>
        <taxon>Drepanopezizaceae</taxon>
        <taxon>Drepanopeziza</taxon>
    </lineage>
</organism>
<dbReference type="SUPFAM" id="SSF103506">
    <property type="entry name" value="Mitochondrial carrier"/>
    <property type="match status" value="1"/>
</dbReference>
<protein>
    <recommendedName>
        <fullName evidence="13">Mitochondrial carrier protein</fullName>
    </recommendedName>
</protein>
<keyword evidence="5" id="KW-0677">Repeat</keyword>
<dbReference type="AlphaFoldDB" id="K1X1S5"/>
<evidence type="ECO:0000256" key="6">
    <source>
        <dbReference type="ARBA" id="ARBA00022792"/>
    </source>
</evidence>
<dbReference type="STRING" id="1072389.K1X1S5"/>
<dbReference type="HOGENOM" id="CLU_015166_6_4_1"/>
<sequence>MSDNHARASPTVEAIAGFTAGVATTVAVHPLDRKASSPTATSALTIFRTLISSKHPLQSLYRGTTPNLIGNASSWSLFFYSKSLVEQQLASFHARPSQPLSDSGHSPLPDDPRSALTPLDYFVAASLSGGLTSFSTNPIWVIKTRMLGSDRGAAGAYSSIWHGAREVMKNEGLRGFYRGFGVSLLNNSHGAVQFAVYDPLRNMWKAYSREEKFGNTATMLISGAAKIIAGTVTYPFQVVRSRSQMNDARNVYGEGITGVVAKIWKEEGASGFYRGLGTSVVRVLPATWVTFLVYENVKYYLSLLEQARDQEIGS</sequence>
<dbReference type="GO" id="GO:0005739">
    <property type="term" value="C:mitochondrion"/>
    <property type="evidence" value="ECO:0007669"/>
    <property type="project" value="EnsemblFungi"/>
</dbReference>
<dbReference type="GO" id="GO:0015230">
    <property type="term" value="F:FAD transmembrane transporter activity"/>
    <property type="evidence" value="ECO:0007669"/>
    <property type="project" value="EnsemblFungi"/>
</dbReference>
<dbReference type="InterPro" id="IPR044712">
    <property type="entry name" value="SLC25A32-like"/>
</dbReference>
<evidence type="ECO:0000256" key="1">
    <source>
        <dbReference type="ARBA" id="ARBA00004141"/>
    </source>
</evidence>
<keyword evidence="3 10" id="KW-0813">Transport</keyword>
<evidence type="ECO:0000256" key="9">
    <source>
        <dbReference type="PROSITE-ProRule" id="PRU00282"/>
    </source>
</evidence>